<dbReference type="Gene3D" id="3.40.50.300">
    <property type="entry name" value="P-loop containing nucleotide triphosphate hydrolases"/>
    <property type="match status" value="2"/>
</dbReference>
<reference evidence="3" key="1">
    <citation type="submission" date="2023-07" db="EMBL/GenBank/DDBJ databases">
        <authorList>
            <person name="Kim M.K."/>
        </authorList>
    </citation>
    <scope>NUCLEOTIDE SEQUENCE</scope>
    <source>
        <strain evidence="3">ASUV-10-1</strain>
    </source>
</reference>
<evidence type="ECO:0000313" key="3">
    <source>
        <dbReference type="EMBL" id="MDO7874049.1"/>
    </source>
</evidence>
<evidence type="ECO:0000259" key="2">
    <source>
        <dbReference type="Pfam" id="PF13476"/>
    </source>
</evidence>
<feature type="domain" description="ATPase AAA-type core" evidence="1">
    <location>
        <begin position="213"/>
        <end position="366"/>
    </location>
</feature>
<dbReference type="InterPro" id="IPR003959">
    <property type="entry name" value="ATPase_AAA_core"/>
</dbReference>
<accession>A0ABT9B6Z3</accession>
<protein>
    <submittedName>
        <fullName evidence="3">AAA family ATPase</fullName>
    </submittedName>
</protein>
<dbReference type="SUPFAM" id="SSF52540">
    <property type="entry name" value="P-loop containing nucleoside triphosphate hydrolases"/>
    <property type="match status" value="1"/>
</dbReference>
<gene>
    <name evidence="3" type="ORF">Q5H93_04840</name>
</gene>
<name>A0ABT9B6Z3_9BACT</name>
<evidence type="ECO:0000259" key="1">
    <source>
        <dbReference type="Pfam" id="PF13304"/>
    </source>
</evidence>
<dbReference type="PIRSF" id="PIRSF029347">
    <property type="entry name" value="RecF"/>
    <property type="match status" value="1"/>
</dbReference>
<dbReference type="RefSeq" id="WP_305005367.1">
    <property type="nucleotide sequence ID" value="NZ_JAUQSY010000003.1"/>
</dbReference>
<dbReference type="InterPro" id="IPR027417">
    <property type="entry name" value="P-loop_NTPase"/>
</dbReference>
<dbReference type="PANTHER" id="PTHR43581">
    <property type="entry name" value="ATP/GTP PHOSPHATASE"/>
    <property type="match status" value="1"/>
</dbReference>
<organism evidence="3 4">
    <name type="scientific">Hymenobacter aranciens</name>
    <dbReference type="NCBI Taxonomy" id="3063996"/>
    <lineage>
        <taxon>Bacteria</taxon>
        <taxon>Pseudomonadati</taxon>
        <taxon>Bacteroidota</taxon>
        <taxon>Cytophagia</taxon>
        <taxon>Cytophagales</taxon>
        <taxon>Hymenobacteraceae</taxon>
        <taxon>Hymenobacter</taxon>
    </lineage>
</organism>
<dbReference type="Pfam" id="PF13476">
    <property type="entry name" value="AAA_23"/>
    <property type="match status" value="1"/>
</dbReference>
<dbReference type="Pfam" id="PF13304">
    <property type="entry name" value="AAA_21"/>
    <property type="match status" value="1"/>
</dbReference>
<dbReference type="EMBL" id="JAUQSY010000003">
    <property type="protein sequence ID" value="MDO7874049.1"/>
    <property type="molecule type" value="Genomic_DNA"/>
</dbReference>
<feature type="domain" description="Rad50/SbcC-type AAA" evidence="2">
    <location>
        <begin position="21"/>
        <end position="54"/>
    </location>
</feature>
<dbReference type="Proteomes" id="UP001176429">
    <property type="component" value="Unassembled WGS sequence"/>
</dbReference>
<dbReference type="InterPro" id="IPR014555">
    <property type="entry name" value="RecF-like"/>
</dbReference>
<dbReference type="PANTHER" id="PTHR43581:SF4">
    <property type="entry name" value="ATP_GTP PHOSPHATASE"/>
    <property type="match status" value="1"/>
</dbReference>
<comment type="caution">
    <text evidence="3">The sequence shown here is derived from an EMBL/GenBank/DDBJ whole genome shotgun (WGS) entry which is preliminary data.</text>
</comment>
<dbReference type="InterPro" id="IPR038729">
    <property type="entry name" value="Rad50/SbcC_AAA"/>
</dbReference>
<evidence type="ECO:0000313" key="4">
    <source>
        <dbReference type="Proteomes" id="UP001176429"/>
    </source>
</evidence>
<proteinExistence type="predicted"/>
<sequence>MADSPQTASAGATQPPYLKHVHLRNVPPLRDVTADFKPGLNVIIGKNGSGKTRAMKLIKELVEMFEEKHSGVGSEIVIGGKEDVKISFKEQLVSKDSQRPFLSKAMVNQLALIAVAVSLVINKTKIEENEVLEEAMYRVTKDHQLHFVVPIWHGIPTLPLIDTSADFSITKAGSPTLMNTNLEWWKVDSQLLSALFRTFDEIRWDEIIGTNSDADSQLHTARQRISSAADSHVARLNVYLPLYSPLEAVRRSDQFQVYYNSGNEEIIVKGLVLEYKIAGDWLPFSALSDGTKRLLFIIGELTASFVAYWHGKDFQLNDEGFNKIILLEEPELGIHPDQLQLLLQLIREVSREHQVIMTTHSPQTLDILNRDELDRISICEYVPGKGTQMRQLSAAKQAKARAYLRDEGFLSEFWRFSNLEDPD</sequence>
<dbReference type="InterPro" id="IPR051396">
    <property type="entry name" value="Bact_Antivir_Def_Nuclease"/>
</dbReference>
<keyword evidence="4" id="KW-1185">Reference proteome</keyword>